<dbReference type="AlphaFoldDB" id="A0A4R4ZDX6"/>
<evidence type="ECO:0000313" key="1">
    <source>
        <dbReference type="EMBL" id="TDD54572.1"/>
    </source>
</evidence>
<dbReference type="RefSeq" id="WP_132609176.1">
    <property type="nucleotide sequence ID" value="NZ_SMKQ01000008.1"/>
</dbReference>
<sequence>MSSAERAADLRAQADALDALASLEAELTAAKAAYTANPNPETLAAKRAAMDNIREARSLTRTEGVSVGGDAYVDKEV</sequence>
<protein>
    <submittedName>
        <fullName evidence="1">Uncharacterized protein</fullName>
    </submittedName>
</protein>
<comment type="caution">
    <text evidence="1">The sequence shown here is derived from an EMBL/GenBank/DDBJ whole genome shotgun (WGS) entry which is preliminary data.</text>
</comment>
<dbReference type="OrthoDB" id="3544456at2"/>
<name>A0A4R4ZDX6_9ACTN</name>
<dbReference type="EMBL" id="SMKQ01000008">
    <property type="protein sequence ID" value="TDD54572.1"/>
    <property type="molecule type" value="Genomic_DNA"/>
</dbReference>
<accession>A0A4R4ZDX6</accession>
<keyword evidence="2" id="KW-1185">Reference proteome</keyword>
<gene>
    <name evidence="1" type="ORF">E1286_05110</name>
</gene>
<organism evidence="1 2">
    <name type="scientific">Nonomuraea terrae</name>
    <dbReference type="NCBI Taxonomy" id="2530383"/>
    <lineage>
        <taxon>Bacteria</taxon>
        <taxon>Bacillati</taxon>
        <taxon>Actinomycetota</taxon>
        <taxon>Actinomycetes</taxon>
        <taxon>Streptosporangiales</taxon>
        <taxon>Streptosporangiaceae</taxon>
        <taxon>Nonomuraea</taxon>
    </lineage>
</organism>
<proteinExistence type="predicted"/>
<reference evidence="1 2" key="1">
    <citation type="submission" date="2019-03" db="EMBL/GenBank/DDBJ databases">
        <title>Draft genome sequences of novel Actinobacteria.</title>
        <authorList>
            <person name="Sahin N."/>
            <person name="Ay H."/>
            <person name="Saygin H."/>
        </authorList>
    </citation>
    <scope>NUCLEOTIDE SEQUENCE [LARGE SCALE GENOMIC DNA]</scope>
    <source>
        <strain evidence="1 2">CH32</strain>
    </source>
</reference>
<dbReference type="Proteomes" id="UP000295302">
    <property type="component" value="Unassembled WGS sequence"/>
</dbReference>
<evidence type="ECO:0000313" key="2">
    <source>
        <dbReference type="Proteomes" id="UP000295302"/>
    </source>
</evidence>